<evidence type="ECO:0000313" key="8">
    <source>
        <dbReference type="Proteomes" id="UP000027644"/>
    </source>
</evidence>
<dbReference type="AlphaFoldDB" id="A0A074W174"/>
<dbReference type="InterPro" id="IPR006139">
    <property type="entry name" value="D-isomer_2_OHA_DH_cat_dom"/>
</dbReference>
<dbReference type="SUPFAM" id="SSF52283">
    <property type="entry name" value="Formate/glycerate dehydrogenase catalytic domain-like"/>
    <property type="match status" value="1"/>
</dbReference>
<dbReference type="GO" id="GO:0016616">
    <property type="term" value="F:oxidoreductase activity, acting on the CH-OH group of donors, NAD or NADP as acceptor"/>
    <property type="evidence" value="ECO:0007669"/>
    <property type="project" value="InterPro"/>
</dbReference>
<comment type="similarity">
    <text evidence="1 4">Belongs to the D-isomer specific 2-hydroxyacid dehydrogenase family.</text>
</comment>
<feature type="domain" description="D-isomer specific 2-hydroxyacid dehydrogenase NAD-binding" evidence="6">
    <location>
        <begin position="107"/>
        <end position="286"/>
    </location>
</feature>
<keyword evidence="2 4" id="KW-0560">Oxidoreductase</keyword>
<dbReference type="PANTHER" id="PTHR43761:SF1">
    <property type="entry name" value="D-ISOMER SPECIFIC 2-HYDROXYACID DEHYDROGENASE CATALYTIC DOMAIN-CONTAINING PROTEIN-RELATED"/>
    <property type="match status" value="1"/>
</dbReference>
<organism evidence="7 8">
    <name type="scientific">Snodgrassella alvi SCGC AB-598-J21</name>
    <dbReference type="NCBI Taxonomy" id="1385367"/>
    <lineage>
        <taxon>Bacteria</taxon>
        <taxon>Pseudomonadati</taxon>
        <taxon>Pseudomonadota</taxon>
        <taxon>Betaproteobacteria</taxon>
        <taxon>Neisseriales</taxon>
        <taxon>Neisseriaceae</taxon>
        <taxon>Snodgrassella</taxon>
    </lineage>
</organism>
<dbReference type="InterPro" id="IPR006140">
    <property type="entry name" value="D-isomer_DH_NAD-bd"/>
</dbReference>
<dbReference type="PANTHER" id="PTHR43761">
    <property type="entry name" value="D-ISOMER SPECIFIC 2-HYDROXYACID DEHYDROGENASE FAMILY PROTEIN (AFU_ORTHOLOGUE AFUA_1G13630)"/>
    <property type="match status" value="1"/>
</dbReference>
<evidence type="ECO:0000313" key="7">
    <source>
        <dbReference type="EMBL" id="KEQ01214.1"/>
    </source>
</evidence>
<evidence type="ECO:0000256" key="1">
    <source>
        <dbReference type="ARBA" id="ARBA00005854"/>
    </source>
</evidence>
<dbReference type="InterPro" id="IPR029753">
    <property type="entry name" value="D-isomer_DH_CS"/>
</dbReference>
<dbReference type="Pfam" id="PF02826">
    <property type="entry name" value="2-Hacid_dh_C"/>
    <property type="match status" value="1"/>
</dbReference>
<gene>
    <name evidence="7" type="ORF">SASC598J21_010280</name>
</gene>
<feature type="domain" description="D-isomer specific 2-hydroxyacid dehydrogenase catalytic" evidence="5">
    <location>
        <begin position="30"/>
        <end position="310"/>
    </location>
</feature>
<dbReference type="GO" id="GO:0051287">
    <property type="term" value="F:NAD binding"/>
    <property type="evidence" value="ECO:0007669"/>
    <property type="project" value="InterPro"/>
</dbReference>
<accession>A0A074W174</accession>
<keyword evidence="3" id="KW-0520">NAD</keyword>
<dbReference type="FunFam" id="3.40.50.720:FF:000203">
    <property type="entry name" value="D-3-phosphoglycerate dehydrogenase (SerA)"/>
    <property type="match status" value="1"/>
</dbReference>
<dbReference type="CDD" id="cd12162">
    <property type="entry name" value="2-Hacid_dh_4"/>
    <property type="match status" value="1"/>
</dbReference>
<dbReference type="InterPro" id="IPR050418">
    <property type="entry name" value="D-iso_2-hydroxyacid_DH_PdxB"/>
</dbReference>
<evidence type="ECO:0000259" key="5">
    <source>
        <dbReference type="Pfam" id="PF00389"/>
    </source>
</evidence>
<evidence type="ECO:0000256" key="2">
    <source>
        <dbReference type="ARBA" id="ARBA00023002"/>
    </source>
</evidence>
<sequence length="312" mass="34328">MTTSEIVFLDRATLPEYPFNFKFPHHITSYSHTNPDEVADRIAQANIVISNKVRINAEAIRNSPRLQLIAVPATGLDHIDRQTAQQHNVGIRNVRGYGNDTVAEHAMMLILALMRQLPAYQRDVAAGLWENSPFFCHFGAPIHDLNGKTLGIFGKGGIGQALAARAQAFGMHVLWGEHKNASSCRDGYTPFTQLLQQADVVSLHCPLNEQTRNMIDEAELKMMKPQAVLINVGRGGLVAEQPLVAALKYGQLGGAGVDVLSEEPPVHGNPLLRAHLPNLIITPHIAWGSEEAIQRICTMLEDNINTFMQENA</sequence>
<protein>
    <submittedName>
        <fullName evidence="7">Lactate dehydrogenase and related dehydrogenase</fullName>
    </submittedName>
</protein>
<name>A0A074W174_9NEIS</name>
<reference evidence="7 8" key="1">
    <citation type="journal article" date="2014" name="PLoS Genet.">
        <title>Hidden diversity in honey bee gut symbionts detected by single-cell genomics.</title>
        <authorList>
            <person name="Engel P."/>
            <person name="Stepanauskas R."/>
            <person name="Moran N."/>
        </authorList>
    </citation>
    <scope>NUCLEOTIDE SEQUENCE [LARGE SCALE GENOMIC DNA]</scope>
    <source>
        <strain evidence="7 8">SCGC AB-598-J21</strain>
    </source>
</reference>
<evidence type="ECO:0000259" key="6">
    <source>
        <dbReference type="Pfam" id="PF02826"/>
    </source>
</evidence>
<dbReference type="Gene3D" id="3.40.50.720">
    <property type="entry name" value="NAD(P)-binding Rossmann-like Domain"/>
    <property type="match status" value="2"/>
</dbReference>
<dbReference type="Proteomes" id="UP000027644">
    <property type="component" value="Unassembled WGS sequence"/>
</dbReference>
<proteinExistence type="inferred from homology"/>
<evidence type="ECO:0000256" key="4">
    <source>
        <dbReference type="RuleBase" id="RU003719"/>
    </source>
</evidence>
<dbReference type="SUPFAM" id="SSF51735">
    <property type="entry name" value="NAD(P)-binding Rossmann-fold domains"/>
    <property type="match status" value="1"/>
</dbReference>
<evidence type="ECO:0000256" key="3">
    <source>
        <dbReference type="ARBA" id="ARBA00023027"/>
    </source>
</evidence>
<dbReference type="EMBL" id="AVQL01000432">
    <property type="protein sequence ID" value="KEQ01214.1"/>
    <property type="molecule type" value="Genomic_DNA"/>
</dbReference>
<dbReference type="InterPro" id="IPR036291">
    <property type="entry name" value="NAD(P)-bd_dom_sf"/>
</dbReference>
<comment type="caution">
    <text evidence="7">The sequence shown here is derived from an EMBL/GenBank/DDBJ whole genome shotgun (WGS) entry which is preliminary data.</text>
</comment>
<dbReference type="PROSITE" id="PS00670">
    <property type="entry name" value="D_2_HYDROXYACID_DH_2"/>
    <property type="match status" value="1"/>
</dbReference>
<dbReference type="Pfam" id="PF00389">
    <property type="entry name" value="2-Hacid_dh"/>
    <property type="match status" value="1"/>
</dbReference>